<dbReference type="Proteomes" id="UP000428260">
    <property type="component" value="Chromosome"/>
</dbReference>
<dbReference type="Pfam" id="PF19458">
    <property type="entry name" value="DUF5995"/>
    <property type="match status" value="1"/>
</dbReference>
<evidence type="ECO:0000313" key="1">
    <source>
        <dbReference type="EMBL" id="QGY42922.1"/>
    </source>
</evidence>
<dbReference type="AlphaFoldDB" id="A0A6I6JRY6"/>
<evidence type="ECO:0000313" key="2">
    <source>
        <dbReference type="Proteomes" id="UP000428260"/>
    </source>
</evidence>
<dbReference type="KEGG" id="mcos:GM418_04395"/>
<reference evidence="1 2" key="1">
    <citation type="submission" date="2019-11" db="EMBL/GenBank/DDBJ databases">
        <authorList>
            <person name="Zheng R.K."/>
            <person name="Sun C.M."/>
        </authorList>
    </citation>
    <scope>NUCLEOTIDE SEQUENCE [LARGE SCALE GENOMIC DNA]</scope>
    <source>
        <strain evidence="1 2">WC007</strain>
    </source>
</reference>
<accession>A0A6I6JRY6</accession>
<sequence length="254" mass="29233">MNREFIQTIDDVISVLETIINETAKNENPLGYFAVLYQKVTVNVKKGIENDYFDDGKRMEKLDVIFAKRYIDAYFAWNQKQWVTHSWEKTFELEKNNKMLVLQHLLLGMNAHINLDLGIAAAEISANKNIQELKTDFNKINEILSSLVDEVQFGLSAIWPALKWILSKSGKLDNYLVDFSMEIARDGAWNFANTVAGQESDKWPDEIKLRDAAVAEKSKIITHSKKWIQFLLWIIRLGERGTVSEKMKKLSGMA</sequence>
<dbReference type="EMBL" id="CP046401">
    <property type="protein sequence ID" value="QGY42922.1"/>
    <property type="molecule type" value="Genomic_DNA"/>
</dbReference>
<protein>
    <submittedName>
        <fullName evidence="1">Uncharacterized protein</fullName>
    </submittedName>
</protein>
<organism evidence="1 2">
    <name type="scientific">Maribellus comscasis</name>
    <dbReference type="NCBI Taxonomy" id="2681766"/>
    <lineage>
        <taxon>Bacteria</taxon>
        <taxon>Pseudomonadati</taxon>
        <taxon>Bacteroidota</taxon>
        <taxon>Bacteroidia</taxon>
        <taxon>Marinilabiliales</taxon>
        <taxon>Prolixibacteraceae</taxon>
        <taxon>Maribellus</taxon>
    </lineage>
</organism>
<dbReference type="InterPro" id="IPR046037">
    <property type="entry name" value="DUF5995"/>
</dbReference>
<proteinExistence type="predicted"/>
<keyword evidence="2" id="KW-1185">Reference proteome</keyword>
<gene>
    <name evidence="1" type="ORF">GM418_04395</name>
</gene>
<dbReference type="RefSeq" id="WP_158863538.1">
    <property type="nucleotide sequence ID" value="NZ_CP046401.1"/>
</dbReference>
<name>A0A6I6JRY6_9BACT</name>